<dbReference type="SMART" id="SM00850">
    <property type="entry name" value="LytTR"/>
    <property type="match status" value="1"/>
</dbReference>
<sequence length="248" mass="28523">MIKSVIIDDKSANTDTLEKLLALYCPQVQICSTAGNIEEGYRVIREYKPSLIFLDIEMPNGNGFDLLKKFDTLTFEVIFTTAYNQYAVQAFRENVLDYLLKPIDIEALQQAVTKAEQRISQKQTNDYLVKYLQNLQPANNTKISIPVQDGYLFLNYQDIIRCEASDSYSFFYTTDGKKILTSMRLKECEMLLPPGQFFRVHHSHIINLQYLVRYIRGRGGSVVMQDRSTVEVSAGKKDAFLERLRNGI</sequence>
<dbReference type="Gene3D" id="3.40.50.2300">
    <property type="match status" value="1"/>
</dbReference>
<accession>A0A2P8D8J6</accession>
<dbReference type="PANTHER" id="PTHR37299:SF1">
    <property type="entry name" value="STAGE 0 SPORULATION PROTEIN A HOMOLOG"/>
    <property type="match status" value="1"/>
</dbReference>
<organism evidence="4 5">
    <name type="scientific">Taibaiella chishuiensis</name>
    <dbReference type="NCBI Taxonomy" id="1434707"/>
    <lineage>
        <taxon>Bacteria</taxon>
        <taxon>Pseudomonadati</taxon>
        <taxon>Bacteroidota</taxon>
        <taxon>Chitinophagia</taxon>
        <taxon>Chitinophagales</taxon>
        <taxon>Chitinophagaceae</taxon>
        <taxon>Taibaiella</taxon>
    </lineage>
</organism>
<dbReference type="PROSITE" id="PS50110">
    <property type="entry name" value="RESPONSE_REGULATORY"/>
    <property type="match status" value="1"/>
</dbReference>
<evidence type="ECO:0000259" key="3">
    <source>
        <dbReference type="PROSITE" id="PS50930"/>
    </source>
</evidence>
<evidence type="ECO:0000313" key="4">
    <source>
        <dbReference type="EMBL" id="PSK93544.1"/>
    </source>
</evidence>
<dbReference type="AlphaFoldDB" id="A0A2P8D8J6"/>
<dbReference type="InterPro" id="IPR046947">
    <property type="entry name" value="LytR-like"/>
</dbReference>
<dbReference type="OrthoDB" id="1646880at2"/>
<dbReference type="SMART" id="SM00448">
    <property type="entry name" value="REC"/>
    <property type="match status" value="1"/>
</dbReference>
<keyword evidence="5" id="KW-1185">Reference proteome</keyword>
<keyword evidence="1" id="KW-0597">Phosphoprotein</keyword>
<dbReference type="InterPro" id="IPR001789">
    <property type="entry name" value="Sig_transdc_resp-reg_receiver"/>
</dbReference>
<gene>
    <name evidence="4" type="ORF">B0I18_102514</name>
</gene>
<evidence type="ECO:0000256" key="1">
    <source>
        <dbReference type="PROSITE-ProRule" id="PRU00169"/>
    </source>
</evidence>
<comment type="caution">
    <text evidence="4">The sequence shown here is derived from an EMBL/GenBank/DDBJ whole genome shotgun (WGS) entry which is preliminary data.</text>
</comment>
<dbReference type="Gene3D" id="2.40.50.1020">
    <property type="entry name" value="LytTr DNA-binding domain"/>
    <property type="match status" value="1"/>
</dbReference>
<proteinExistence type="predicted"/>
<dbReference type="PROSITE" id="PS50930">
    <property type="entry name" value="HTH_LYTTR"/>
    <property type="match status" value="1"/>
</dbReference>
<dbReference type="GO" id="GO:0000156">
    <property type="term" value="F:phosphorelay response regulator activity"/>
    <property type="evidence" value="ECO:0007669"/>
    <property type="project" value="InterPro"/>
</dbReference>
<evidence type="ECO:0000259" key="2">
    <source>
        <dbReference type="PROSITE" id="PS50110"/>
    </source>
</evidence>
<dbReference type="RefSeq" id="WP_106522539.1">
    <property type="nucleotide sequence ID" value="NZ_PYGD01000002.1"/>
</dbReference>
<dbReference type="Proteomes" id="UP000240572">
    <property type="component" value="Unassembled WGS sequence"/>
</dbReference>
<dbReference type="GO" id="GO:0003677">
    <property type="term" value="F:DNA binding"/>
    <property type="evidence" value="ECO:0007669"/>
    <property type="project" value="InterPro"/>
</dbReference>
<feature type="domain" description="Response regulatory" evidence="2">
    <location>
        <begin position="3"/>
        <end position="116"/>
    </location>
</feature>
<protein>
    <submittedName>
        <fullName evidence="4">LytTR family two component transcriptional regulator</fullName>
    </submittedName>
</protein>
<dbReference type="Pfam" id="PF00072">
    <property type="entry name" value="Response_reg"/>
    <property type="match status" value="1"/>
</dbReference>
<dbReference type="PANTHER" id="PTHR37299">
    <property type="entry name" value="TRANSCRIPTIONAL REGULATOR-RELATED"/>
    <property type="match status" value="1"/>
</dbReference>
<dbReference type="Pfam" id="PF04397">
    <property type="entry name" value="LytTR"/>
    <property type="match status" value="1"/>
</dbReference>
<dbReference type="EMBL" id="PYGD01000002">
    <property type="protein sequence ID" value="PSK93544.1"/>
    <property type="molecule type" value="Genomic_DNA"/>
</dbReference>
<feature type="domain" description="HTH LytTR-type" evidence="3">
    <location>
        <begin position="143"/>
        <end position="246"/>
    </location>
</feature>
<feature type="modified residue" description="4-aspartylphosphate" evidence="1">
    <location>
        <position position="55"/>
    </location>
</feature>
<name>A0A2P8D8J6_9BACT</name>
<dbReference type="InterPro" id="IPR007492">
    <property type="entry name" value="LytTR_DNA-bd_dom"/>
</dbReference>
<dbReference type="SUPFAM" id="SSF52172">
    <property type="entry name" value="CheY-like"/>
    <property type="match status" value="1"/>
</dbReference>
<reference evidence="4 5" key="1">
    <citation type="submission" date="2018-03" db="EMBL/GenBank/DDBJ databases">
        <title>Genomic Encyclopedia of Type Strains, Phase III (KMG-III): the genomes of soil and plant-associated and newly described type strains.</title>
        <authorList>
            <person name="Whitman W."/>
        </authorList>
    </citation>
    <scope>NUCLEOTIDE SEQUENCE [LARGE SCALE GENOMIC DNA]</scope>
    <source>
        <strain evidence="4 5">CGMCC 1.12700</strain>
    </source>
</reference>
<dbReference type="InterPro" id="IPR011006">
    <property type="entry name" value="CheY-like_superfamily"/>
</dbReference>
<evidence type="ECO:0000313" key="5">
    <source>
        <dbReference type="Proteomes" id="UP000240572"/>
    </source>
</evidence>